<protein>
    <submittedName>
        <fullName evidence="2">Uncharacterized protein</fullName>
    </submittedName>
</protein>
<proteinExistence type="predicted"/>
<keyword evidence="3" id="KW-1185">Reference proteome</keyword>
<accession>A0AAW3ZGX2</accession>
<keyword evidence="1" id="KW-0472">Membrane</keyword>
<feature type="transmembrane region" description="Helical" evidence="1">
    <location>
        <begin position="27"/>
        <end position="47"/>
    </location>
</feature>
<evidence type="ECO:0000256" key="1">
    <source>
        <dbReference type="SAM" id="Phobius"/>
    </source>
</evidence>
<sequence length="102" mass="11433">MSIRRRLRAAFENSHPEDRGGAHARPFFRLLALLFCALVALIPYSIIRAWWLGEAPPDTSALQDAALILGGGTMTLCFAFVAITARVPAALWRLWWRITKLV</sequence>
<organism evidence="2 3">
    <name type="scientific">Pseudomarimonas arenosa</name>
    <dbReference type="NCBI Taxonomy" id="2774145"/>
    <lineage>
        <taxon>Bacteria</taxon>
        <taxon>Pseudomonadati</taxon>
        <taxon>Pseudomonadota</taxon>
        <taxon>Gammaproteobacteria</taxon>
        <taxon>Lysobacterales</taxon>
        <taxon>Lysobacteraceae</taxon>
        <taxon>Pseudomarimonas</taxon>
    </lineage>
</organism>
<name>A0AAW3ZGX2_9GAMM</name>
<feature type="transmembrane region" description="Helical" evidence="1">
    <location>
        <begin position="67"/>
        <end position="92"/>
    </location>
</feature>
<dbReference type="Proteomes" id="UP000613768">
    <property type="component" value="Unassembled WGS sequence"/>
</dbReference>
<dbReference type="RefSeq" id="WP_192028622.1">
    <property type="nucleotide sequence ID" value="NZ_JACYTR010000008.1"/>
</dbReference>
<evidence type="ECO:0000313" key="2">
    <source>
        <dbReference type="EMBL" id="MBD8525271.1"/>
    </source>
</evidence>
<comment type="caution">
    <text evidence="2">The sequence shown here is derived from an EMBL/GenBank/DDBJ whole genome shotgun (WGS) entry which is preliminary data.</text>
</comment>
<gene>
    <name evidence="2" type="ORF">IFO71_05890</name>
</gene>
<dbReference type="EMBL" id="JACYTR010000008">
    <property type="protein sequence ID" value="MBD8525271.1"/>
    <property type="molecule type" value="Genomic_DNA"/>
</dbReference>
<dbReference type="AlphaFoldDB" id="A0AAW3ZGX2"/>
<keyword evidence="1" id="KW-0812">Transmembrane</keyword>
<keyword evidence="1" id="KW-1133">Transmembrane helix</keyword>
<reference evidence="2 3" key="1">
    <citation type="submission" date="2020-09" db="EMBL/GenBank/DDBJ databases">
        <title>Pseudoxanthomonas sp. CAU 1598 isolated from sand of Yaerae Beach.</title>
        <authorList>
            <person name="Kim W."/>
        </authorList>
    </citation>
    <scope>NUCLEOTIDE SEQUENCE [LARGE SCALE GENOMIC DNA]</scope>
    <source>
        <strain evidence="2 3">CAU 1598</strain>
    </source>
</reference>
<evidence type="ECO:0000313" key="3">
    <source>
        <dbReference type="Proteomes" id="UP000613768"/>
    </source>
</evidence>